<proteinExistence type="predicted"/>
<protein>
    <recommendedName>
        <fullName evidence="5">Formylmethionine deformylase-like protein</fullName>
    </recommendedName>
</protein>
<dbReference type="PANTHER" id="PTHR35041">
    <property type="entry name" value="MEDIATOR OF RNA POLYMERASE II TRANSCRIPTION SUBUNIT 1"/>
    <property type="match status" value="1"/>
</dbReference>
<evidence type="ECO:0008006" key="5">
    <source>
        <dbReference type="Google" id="ProtNLM"/>
    </source>
</evidence>
<keyword evidence="2" id="KW-0472">Membrane</keyword>
<dbReference type="AlphaFoldDB" id="A0AAD9Y4Y0"/>
<feature type="transmembrane region" description="Helical" evidence="2">
    <location>
        <begin position="122"/>
        <end position="142"/>
    </location>
</feature>
<evidence type="ECO:0000256" key="1">
    <source>
        <dbReference type="SAM" id="MobiDB-lite"/>
    </source>
</evidence>
<evidence type="ECO:0000256" key="2">
    <source>
        <dbReference type="SAM" id="Phobius"/>
    </source>
</evidence>
<keyword evidence="2" id="KW-0812">Transmembrane</keyword>
<sequence>MSKIPRRPPDKTEPYHTRPSSPSTTNDVDITEVRDNFGSQERLVPPKQDSNPVFSQHVADTNVTKINWWERLLLTRDLWSPTWNIYLFCIIGIGFAIGHHAFYASLEGKIVHGDDQLIMLRYGTALAFAAKASFVASVMSAFREQIWATMRSKLLAIATLDDMFAAHETPFSLMNVEFLTNAKLWHFWLFMAGLSPLIVILTTNTLLVKPREEIQLTRCPSVRTLNFSQEAEHQWRAGEKVNGLYQFSLSLWNTTSVNTSDPNFLDYWAGPSDQGSEVFQAGTVFKRPFTNLEDTFTVCEKGWNCTIEIRFIGSGYKCQELGRGVGAKARRLHQESGEADAPFYYDPFKVLAPTGNFTWIADTGLGDYVIPQLNDTWPGGIPKMDPPFPKHLGAFRTEPVIVDSTIPALLEPNKTASFNPKAWNPVLIACEHYEVDYTAELRYIDGVQLHRIKDRKFLTPIVNTTFNRGVEANDDTMDNTTAVPESNYILPKDQKRYRRTAAYHAIGAFLRSMMNGTIYQPGSIANSHVLQTDLIDHKMYNPYSNIAARLERYYDTLLLSLLGNPRFVVNVWAAEPSIQTGTNNGSEYRYDCTRSRPATAYYYRARNLVLVHGVAAFFAILGVAAGTKALQRNGGISRNNRFSSLLAATRNESLNWVKWDGPQTDRGYISKDLMRQKLGYGLLKRREGNCSGSRESEVAALQYGFGFQGEVDQTPAVRSRRTFVTDEADG</sequence>
<gene>
    <name evidence="3" type="ORF">CKAH01_07783</name>
</gene>
<feature type="transmembrane region" description="Helical" evidence="2">
    <location>
        <begin position="608"/>
        <end position="630"/>
    </location>
</feature>
<evidence type="ECO:0000313" key="4">
    <source>
        <dbReference type="Proteomes" id="UP001281614"/>
    </source>
</evidence>
<evidence type="ECO:0000313" key="3">
    <source>
        <dbReference type="EMBL" id="KAK2736029.1"/>
    </source>
</evidence>
<dbReference type="EMBL" id="VYYT01000433">
    <property type="protein sequence ID" value="KAK2736029.1"/>
    <property type="molecule type" value="Genomic_DNA"/>
</dbReference>
<feature type="region of interest" description="Disordered" evidence="1">
    <location>
        <begin position="1"/>
        <end position="30"/>
    </location>
</feature>
<organism evidence="3 4">
    <name type="scientific">Colletotrichum kahawae</name>
    <name type="common">Coffee berry disease fungus</name>
    <dbReference type="NCBI Taxonomy" id="34407"/>
    <lineage>
        <taxon>Eukaryota</taxon>
        <taxon>Fungi</taxon>
        <taxon>Dikarya</taxon>
        <taxon>Ascomycota</taxon>
        <taxon>Pezizomycotina</taxon>
        <taxon>Sordariomycetes</taxon>
        <taxon>Hypocreomycetidae</taxon>
        <taxon>Glomerellales</taxon>
        <taxon>Glomerellaceae</taxon>
        <taxon>Colletotrichum</taxon>
        <taxon>Colletotrichum gloeosporioides species complex</taxon>
    </lineage>
</organism>
<feature type="compositionally biased region" description="Basic and acidic residues" evidence="1">
    <location>
        <begin position="7"/>
        <end position="16"/>
    </location>
</feature>
<feature type="compositionally biased region" description="Polar residues" evidence="1">
    <location>
        <begin position="18"/>
        <end position="28"/>
    </location>
</feature>
<keyword evidence="2" id="KW-1133">Transmembrane helix</keyword>
<feature type="transmembrane region" description="Helical" evidence="2">
    <location>
        <begin position="83"/>
        <end position="102"/>
    </location>
</feature>
<comment type="caution">
    <text evidence="3">The sequence shown here is derived from an EMBL/GenBank/DDBJ whole genome shotgun (WGS) entry which is preliminary data.</text>
</comment>
<dbReference type="PANTHER" id="PTHR35041:SF3">
    <property type="entry name" value="FORMYLMETHIONINE DEFORMYLASE-LIKE PROTEIN"/>
    <property type="match status" value="1"/>
</dbReference>
<name>A0AAD9Y4Y0_COLKA</name>
<reference evidence="3" key="1">
    <citation type="submission" date="2023-02" db="EMBL/GenBank/DDBJ databases">
        <title>Colletotrichum kahawae CIFC_Que2 genome sequencing and assembly.</title>
        <authorList>
            <person name="Baroncelli R."/>
        </authorList>
    </citation>
    <scope>NUCLEOTIDE SEQUENCE</scope>
    <source>
        <strain evidence="3">CIFC_Que2</strain>
    </source>
</reference>
<dbReference type="Proteomes" id="UP001281614">
    <property type="component" value="Unassembled WGS sequence"/>
</dbReference>
<keyword evidence="4" id="KW-1185">Reference proteome</keyword>
<feature type="transmembrane region" description="Helical" evidence="2">
    <location>
        <begin position="185"/>
        <end position="208"/>
    </location>
</feature>
<accession>A0AAD9Y4Y0</accession>